<feature type="transmembrane region" description="Helical" evidence="5">
    <location>
        <begin position="6"/>
        <end position="27"/>
    </location>
</feature>
<accession>A0A428WQ71</accession>
<evidence type="ECO:0000256" key="1">
    <source>
        <dbReference type="ARBA" id="ARBA00004141"/>
    </source>
</evidence>
<sequence length="179" mass="18749">MVMGDRMHFVVEFCRLLIVMIFMVSAFGKSGKGHLRDFTDTVAQLTSNRPARPIARSVVAAEFAVVALALAPPTQAAGLLLAAILLAGFAVVAEFAVRTHRPVACHCFGGTDDTMLGRAHVVRNTVLAGVATAGFFGTVFVAPRAAAGLTLTAGLAAFAVAAPLVRWPDIRVLFADTSI</sequence>
<evidence type="ECO:0000256" key="4">
    <source>
        <dbReference type="ARBA" id="ARBA00023136"/>
    </source>
</evidence>
<dbReference type="GO" id="GO:0030416">
    <property type="term" value="P:methylamine metabolic process"/>
    <property type="evidence" value="ECO:0007669"/>
    <property type="project" value="InterPro"/>
</dbReference>
<comment type="subcellular location">
    <subcellularLocation>
        <location evidence="1">Membrane</location>
        <topology evidence="1">Multi-pass membrane protein</topology>
    </subcellularLocation>
</comment>
<feature type="transmembrane region" description="Helical" evidence="5">
    <location>
        <begin position="77"/>
        <end position="97"/>
    </location>
</feature>
<dbReference type="Pfam" id="PF07291">
    <property type="entry name" value="MauE"/>
    <property type="match status" value="1"/>
</dbReference>
<dbReference type="InterPro" id="IPR009908">
    <property type="entry name" value="Methylamine_util_MauE"/>
</dbReference>
<evidence type="ECO:0000313" key="8">
    <source>
        <dbReference type="Proteomes" id="UP000286716"/>
    </source>
</evidence>
<keyword evidence="2 5" id="KW-0812">Transmembrane</keyword>
<dbReference type="AlphaFoldDB" id="A0A428WQ71"/>
<evidence type="ECO:0000256" key="2">
    <source>
        <dbReference type="ARBA" id="ARBA00022692"/>
    </source>
</evidence>
<protein>
    <recommendedName>
        <fullName evidence="6">Methylamine utilisation protein MauE domain-containing protein</fullName>
    </recommendedName>
</protein>
<keyword evidence="3 5" id="KW-1133">Transmembrane helix</keyword>
<evidence type="ECO:0000256" key="5">
    <source>
        <dbReference type="SAM" id="Phobius"/>
    </source>
</evidence>
<gene>
    <name evidence="7" type="ORF">DMA12_14515</name>
</gene>
<evidence type="ECO:0000313" key="7">
    <source>
        <dbReference type="EMBL" id="RSM45236.1"/>
    </source>
</evidence>
<name>A0A428WQ71_AMYBA</name>
<feature type="transmembrane region" description="Helical" evidence="5">
    <location>
        <begin position="121"/>
        <end position="140"/>
    </location>
</feature>
<proteinExistence type="predicted"/>
<comment type="caution">
    <text evidence="7">The sequence shown here is derived from an EMBL/GenBank/DDBJ whole genome shotgun (WGS) entry which is preliminary data.</text>
</comment>
<organism evidence="7 8">
    <name type="scientific">Amycolatopsis balhimycina DSM 5908</name>
    <dbReference type="NCBI Taxonomy" id="1081091"/>
    <lineage>
        <taxon>Bacteria</taxon>
        <taxon>Bacillati</taxon>
        <taxon>Actinomycetota</taxon>
        <taxon>Actinomycetes</taxon>
        <taxon>Pseudonocardiales</taxon>
        <taxon>Pseudonocardiaceae</taxon>
        <taxon>Amycolatopsis</taxon>
    </lineage>
</organism>
<evidence type="ECO:0000256" key="3">
    <source>
        <dbReference type="ARBA" id="ARBA00022989"/>
    </source>
</evidence>
<feature type="domain" description="Methylamine utilisation protein MauE" evidence="6">
    <location>
        <begin position="7"/>
        <end position="136"/>
    </location>
</feature>
<reference evidence="7 8" key="1">
    <citation type="submission" date="2018-05" db="EMBL/GenBank/DDBJ databases">
        <title>Evolution of GPA BGCs.</title>
        <authorList>
            <person name="Waglechner N."/>
            <person name="Wright G.D."/>
        </authorList>
    </citation>
    <scope>NUCLEOTIDE SEQUENCE [LARGE SCALE GENOMIC DNA]</scope>
    <source>
        <strain evidence="7 8">DSM 5908</strain>
    </source>
</reference>
<dbReference type="EMBL" id="QHHU01000017">
    <property type="protein sequence ID" value="RSM45236.1"/>
    <property type="molecule type" value="Genomic_DNA"/>
</dbReference>
<keyword evidence="8" id="KW-1185">Reference proteome</keyword>
<dbReference type="GO" id="GO:0016020">
    <property type="term" value="C:membrane"/>
    <property type="evidence" value="ECO:0007669"/>
    <property type="project" value="UniProtKB-SubCell"/>
</dbReference>
<dbReference type="Proteomes" id="UP000286716">
    <property type="component" value="Unassembled WGS sequence"/>
</dbReference>
<evidence type="ECO:0000259" key="6">
    <source>
        <dbReference type="Pfam" id="PF07291"/>
    </source>
</evidence>
<feature type="transmembrane region" description="Helical" evidence="5">
    <location>
        <begin position="146"/>
        <end position="165"/>
    </location>
</feature>
<keyword evidence="4 5" id="KW-0472">Membrane</keyword>